<organism evidence="6">
    <name type="scientific">Populus alba</name>
    <name type="common">White poplar</name>
    <dbReference type="NCBI Taxonomy" id="43335"/>
    <lineage>
        <taxon>Eukaryota</taxon>
        <taxon>Viridiplantae</taxon>
        <taxon>Streptophyta</taxon>
        <taxon>Embryophyta</taxon>
        <taxon>Tracheophyta</taxon>
        <taxon>Spermatophyta</taxon>
        <taxon>Magnoliopsida</taxon>
        <taxon>eudicotyledons</taxon>
        <taxon>Gunneridae</taxon>
        <taxon>Pentapetalae</taxon>
        <taxon>rosids</taxon>
        <taxon>fabids</taxon>
        <taxon>Malpighiales</taxon>
        <taxon>Salicaceae</taxon>
        <taxon>Saliceae</taxon>
        <taxon>Populus</taxon>
    </lineage>
</organism>
<evidence type="ECO:0008006" key="7">
    <source>
        <dbReference type="Google" id="ProtNLM"/>
    </source>
</evidence>
<proteinExistence type="predicted"/>
<keyword evidence="4" id="KW-0539">Nucleus</keyword>
<comment type="subcellular location">
    <subcellularLocation>
        <location evidence="2">Cytoplasm</location>
    </subcellularLocation>
    <subcellularLocation>
        <location evidence="1">Nucleus</location>
    </subcellularLocation>
</comment>
<dbReference type="STRING" id="43335.A0A4U5QYV9"/>
<reference evidence="6" key="1">
    <citation type="submission" date="2018-10" db="EMBL/GenBank/DDBJ databases">
        <title>Population genomic analysis revealed the cold adaptation of white poplar.</title>
        <authorList>
            <person name="Liu Y.-J."/>
        </authorList>
    </citation>
    <scope>NUCLEOTIDE SEQUENCE [LARGE SCALE GENOMIC DNA]</scope>
    <source>
        <strain evidence="6">PAL-ZL1</strain>
    </source>
</reference>
<dbReference type="GO" id="GO:0005634">
    <property type="term" value="C:nucleus"/>
    <property type="evidence" value="ECO:0007669"/>
    <property type="project" value="UniProtKB-SubCell"/>
</dbReference>
<dbReference type="GO" id="GO:0005737">
    <property type="term" value="C:cytoplasm"/>
    <property type="evidence" value="ECO:0007669"/>
    <property type="project" value="UniProtKB-SubCell"/>
</dbReference>
<name>A0A4U5QYV9_POPAL</name>
<evidence type="ECO:0000256" key="1">
    <source>
        <dbReference type="ARBA" id="ARBA00004123"/>
    </source>
</evidence>
<dbReference type="PANTHER" id="PTHR31250">
    <property type="entry name" value="IQ DOMAIN-CONTAINING PROTEIN IQM3"/>
    <property type="match status" value="1"/>
</dbReference>
<evidence type="ECO:0000256" key="3">
    <source>
        <dbReference type="ARBA" id="ARBA00022490"/>
    </source>
</evidence>
<sequence length="351" mass="39547">MVMKGRNFDLVSKVLDRSAVSSADHFRGLDAAATKLQKAYKIYRTRRNLAGCALVVDELWWKALDFAALRRCSISFFDSDRSETAVSRWARARTRAAKVGKGLSKSQKARKLDLTQWLEAIDPRHRYGRNLHFYYNVWFRSDSSQPFFYWLDIGDGKGVNLGACSRTQLQCQRVIYLGKQEREEYEVIVEAEKLIYKKSRLPVDTFDGSKWIFVLSASRKLYVGKKQKGLFQHSSFLSGGAAIAAGRLVARGGFLEAIWTYSGHYRPPEENFQELISFLEEQLLDLTDVKKCPIDDDIPPSTASFEDNESNGENGGSIYAENSSSKRGGEDAAAISIADYLNGEDRGALVL</sequence>
<feature type="region of interest" description="Disordered" evidence="5">
    <location>
        <begin position="297"/>
        <end position="328"/>
    </location>
</feature>
<protein>
    <recommendedName>
        <fullName evidence="7">Calmodulin-binding family protein</fullName>
    </recommendedName>
</protein>
<dbReference type="InterPro" id="IPR044159">
    <property type="entry name" value="IQM"/>
</dbReference>
<evidence type="ECO:0000256" key="2">
    <source>
        <dbReference type="ARBA" id="ARBA00004496"/>
    </source>
</evidence>
<evidence type="ECO:0000256" key="5">
    <source>
        <dbReference type="SAM" id="MobiDB-lite"/>
    </source>
</evidence>
<evidence type="ECO:0000256" key="4">
    <source>
        <dbReference type="ARBA" id="ARBA00023242"/>
    </source>
</evidence>
<accession>A0A4U5QYV9</accession>
<evidence type="ECO:0000313" key="6">
    <source>
        <dbReference type="EMBL" id="TKS16368.1"/>
    </source>
</evidence>
<dbReference type="EMBL" id="RCHU01000063">
    <property type="protein sequence ID" value="TKS16368.1"/>
    <property type="molecule type" value="Genomic_DNA"/>
</dbReference>
<comment type="caution">
    <text evidence="6">The sequence shown here is derived from an EMBL/GenBank/DDBJ whole genome shotgun (WGS) entry which is preliminary data.</text>
</comment>
<dbReference type="PANTHER" id="PTHR31250:SF27">
    <property type="entry name" value="IQ DOMAIN-CONTAINING PROTEIN IQM5"/>
    <property type="match status" value="1"/>
</dbReference>
<dbReference type="AlphaFoldDB" id="A0A4U5QYV9"/>
<keyword evidence="3" id="KW-0963">Cytoplasm</keyword>
<gene>
    <name evidence="6" type="ORF">D5086_0000024160</name>
</gene>